<feature type="transmembrane region" description="Helical" evidence="6">
    <location>
        <begin position="1406"/>
        <end position="1425"/>
    </location>
</feature>
<feature type="transmembrane region" description="Helical" evidence="6">
    <location>
        <begin position="1356"/>
        <end position="1376"/>
    </location>
</feature>
<keyword evidence="3 6" id="KW-1133">Transmembrane helix</keyword>
<feature type="transmembrane region" description="Helical" evidence="6">
    <location>
        <begin position="364"/>
        <end position="391"/>
    </location>
</feature>
<feature type="transmembrane region" description="Helical" evidence="6">
    <location>
        <begin position="132"/>
        <end position="151"/>
    </location>
</feature>
<feature type="transmembrane region" description="Helical" evidence="6">
    <location>
        <begin position="329"/>
        <end position="352"/>
    </location>
</feature>
<evidence type="ECO:0000256" key="5">
    <source>
        <dbReference type="SAM" id="MobiDB-lite"/>
    </source>
</evidence>
<feature type="compositionally biased region" description="Basic and acidic residues" evidence="5">
    <location>
        <begin position="812"/>
        <end position="822"/>
    </location>
</feature>
<dbReference type="VEuPathDB" id="TriTrypDB:Lsey_0032_0150"/>
<protein>
    <recommendedName>
        <fullName evidence="9">Transmembrane protein</fullName>
    </recommendedName>
</protein>
<feature type="compositionally biased region" description="Acidic residues" evidence="5">
    <location>
        <begin position="915"/>
        <end position="926"/>
    </location>
</feature>
<feature type="compositionally biased region" description="Basic and acidic residues" evidence="5">
    <location>
        <begin position="507"/>
        <end position="521"/>
    </location>
</feature>
<evidence type="ECO:0000256" key="4">
    <source>
        <dbReference type="ARBA" id="ARBA00023136"/>
    </source>
</evidence>
<comment type="caution">
    <text evidence="7">The sequence shown here is derived from an EMBL/GenBank/DDBJ whole genome shotgun (WGS) entry which is preliminary data.</text>
</comment>
<dbReference type="Gene3D" id="3.40.50.1000">
    <property type="entry name" value="HAD superfamily/HAD-like"/>
    <property type="match status" value="1"/>
</dbReference>
<feature type="transmembrane region" description="Helical" evidence="6">
    <location>
        <begin position="1440"/>
        <end position="1460"/>
    </location>
</feature>
<dbReference type="GO" id="GO:0016020">
    <property type="term" value="C:membrane"/>
    <property type="evidence" value="ECO:0007669"/>
    <property type="project" value="UniProtKB-SubCell"/>
</dbReference>
<gene>
    <name evidence="7" type="ORF">ABL78_1807</name>
</gene>
<keyword evidence="4 6" id="KW-0472">Membrane</keyword>
<dbReference type="SUPFAM" id="SSF81665">
    <property type="entry name" value="Calcium ATPase, transmembrane domain M"/>
    <property type="match status" value="1"/>
</dbReference>
<dbReference type="PANTHER" id="PTHR13219:SF6">
    <property type="entry name" value="TRANSMEMBRANE PROTEIN 94"/>
    <property type="match status" value="1"/>
</dbReference>
<feature type="compositionally biased region" description="Basic and acidic residues" evidence="5">
    <location>
        <begin position="856"/>
        <end position="875"/>
    </location>
</feature>
<keyword evidence="8" id="KW-1185">Reference proteome</keyword>
<organism evidence="7 8">
    <name type="scientific">Leptomonas seymouri</name>
    <dbReference type="NCBI Taxonomy" id="5684"/>
    <lineage>
        <taxon>Eukaryota</taxon>
        <taxon>Discoba</taxon>
        <taxon>Euglenozoa</taxon>
        <taxon>Kinetoplastea</taxon>
        <taxon>Metakinetoplastina</taxon>
        <taxon>Trypanosomatida</taxon>
        <taxon>Trypanosomatidae</taxon>
        <taxon>Leishmaniinae</taxon>
        <taxon>Leptomonas</taxon>
    </lineage>
</organism>
<dbReference type="InterPro" id="IPR036412">
    <property type="entry name" value="HAD-like_sf"/>
</dbReference>
<evidence type="ECO:0000313" key="7">
    <source>
        <dbReference type="EMBL" id="KPI89071.1"/>
    </source>
</evidence>
<dbReference type="PANTHER" id="PTHR13219">
    <property type="entry name" value="TRANSMEMBRANE PROTEIN 94"/>
    <property type="match status" value="1"/>
</dbReference>
<sequence length="1571" mass="175836">MKGHYVTVEPLDVIEVPVPSTARVCVGTRLTERASSSIRPSAEASPEALPLTSSVMAEANVDTPSSTFEAAICTELQRLIDHCEDVWAHTMRLTRVVMRSAVMDQNYAIAVTCVMLLISCVLYPLAQTFLCTVLFFILYGMCITLQGYHFWARVTEMKYRTASVTSEVLTRWGRRVREMQQRDSQTAEERRRVFVESFAQLPAKAFRMVAVVDERSDRLKHIHKSLMVKYSKRLDEVALKVQPYLEPVGICKLVDVMRITLESDAIVLKPLTDRARPPRLPNLLLSNKHFIEDEDTTDDSDNERESRTALGGGNTISVSHHMEYFVHRVFLLFWGFTILLTAGTGVIFYFAAGAPLGEGVFLDPAVALLGLLPLNAIVLNRVLIFYANVYLDKLFHYMVSRRSYALDDRLPRFSVRSTVGTMVRVVLRLQPPNGGRNPLVFATSMVDAFGMATVVAMLDQTGIVTDMVPLPRQILLLKSDPKLKSSSSEDSDEDAAAPGTTSSFTQRSERETWERQRDMRKQIKRKKYQAQRFLELRLAQSSRQDLAVEFTDDDKMFQKHSNYLNPLCLAILVHALAREPTELGTWTEPFRFCDRALYWLRALHWIPRACGFHDSVARNFLVLARIFVIHTEVGSGYRDTILEQSCSYLVEGSDGALHLFTIGTPYLVCRHSSMHWTGTSVKEFDEDDKVEMLYMGRHQWEEGQSLETVALSHRVLPERYRRYVATLPRHPHKYSEFFFRNGAEVNAATAKEARAERKRRREARPTARASRTRGAAAGSAGGEEESGRKGGGSGAHACPIRHSPNWMTRPNTRGETEQRRGSSTEAALPFRSRAIAKVMTDRSEEEVGDGPCEATAELRDRAETLTYTSDREERSSGSWRRMCRHGPHVGEEVACAGDGSPPYDFVEGRRKEDRAEEEYDEDELPDAEGFSSLNSGADGTGGALIRERRGPGNCRRCRSVPPLRTTRPPTLRSRSRSFGELPSDVVGGIEEDDCLTANTFIRLMATTSHTFLGLVGLQDSVRPNVQSTMALLDGAGVRCMYFSAGNERQTKSFGSRVGLETDWNCCISLKEEAVALDPHSIRAQLPFGMKSIRKHILHVDPIPLQVSLFSHALGVSKRAMLSVLQDNHEVVVAVGSVFNHSNVRSFVQADFSIGVLPTRRGPNADKDATLKHSRIVEPSDFAVVNSLNRDLPLYRNVAELIGCSCSLRAPPTTSILPIVAMMIRQARLRLSGIANGVEFVLHANLFLVMVNTVSLVAGAPLLLTPSVTVFELYVQIPILATCCTYTAFAGMDPMRVMPSRHNHFVRRAIFRHSVVVWCLRYVVSLVALVALGLTASTRLCHAGVLELITLDNHECVAAAQGYVVLTFNYWLMVHCWTHISRHHPISPTFSLKLVHGRRSTYLFKSFRWVSASFVVSLLSVVAVILDTPTRVLDKAFFPSVPHFLISLLFPVVILGLDWPIKRWRQQRFINMQKFRKLSYGTRLGMHSPRGDYEPEGVTYNNTNSTSAAGLGAGGSVSGDDISVHETVGIMKRASEWFYRFTSMRGGKLELNCVCCDHIGGNYATYHTVAKV</sequence>
<dbReference type="OrthoDB" id="5568754at2759"/>
<evidence type="ECO:0000256" key="2">
    <source>
        <dbReference type="ARBA" id="ARBA00022692"/>
    </source>
</evidence>
<keyword evidence="2 6" id="KW-0812">Transmembrane</keyword>
<dbReference type="InterPro" id="IPR023298">
    <property type="entry name" value="ATPase_P-typ_TM_dom_sf"/>
</dbReference>
<dbReference type="InterPro" id="IPR023214">
    <property type="entry name" value="HAD_sf"/>
</dbReference>
<reference evidence="7 8" key="1">
    <citation type="journal article" date="2015" name="PLoS Pathog.">
        <title>Leptomonas seymouri: Adaptations to the Dixenous Life Cycle Analyzed by Genome Sequencing, Transcriptome Profiling and Co-infection with Leishmania donovani.</title>
        <authorList>
            <person name="Kraeva N."/>
            <person name="Butenko A."/>
            <person name="Hlavacova J."/>
            <person name="Kostygov A."/>
            <person name="Myskova J."/>
            <person name="Grybchuk D."/>
            <person name="Lestinova T."/>
            <person name="Votypka J."/>
            <person name="Volf P."/>
            <person name="Opperdoes F."/>
            <person name="Flegontov P."/>
            <person name="Lukes J."/>
            <person name="Yurchenko V."/>
        </authorList>
    </citation>
    <scope>NUCLEOTIDE SEQUENCE [LARGE SCALE GENOMIC DNA]</scope>
    <source>
        <strain evidence="7 8">ATCC 30220</strain>
    </source>
</reference>
<dbReference type="Proteomes" id="UP000038009">
    <property type="component" value="Unassembled WGS sequence"/>
</dbReference>
<evidence type="ECO:0000256" key="1">
    <source>
        <dbReference type="ARBA" id="ARBA00004370"/>
    </source>
</evidence>
<evidence type="ECO:0000313" key="8">
    <source>
        <dbReference type="Proteomes" id="UP000038009"/>
    </source>
</evidence>
<feature type="compositionally biased region" description="Low complexity" evidence="5">
    <location>
        <begin position="959"/>
        <end position="972"/>
    </location>
</feature>
<feature type="transmembrane region" description="Helical" evidence="6">
    <location>
        <begin position="1239"/>
        <end position="1262"/>
    </location>
</feature>
<feature type="transmembrane region" description="Helical" evidence="6">
    <location>
        <begin position="1274"/>
        <end position="1293"/>
    </location>
</feature>
<feature type="transmembrane region" description="Helical" evidence="6">
    <location>
        <begin position="107"/>
        <end position="126"/>
    </location>
</feature>
<accession>A0A0N1IM66</accession>
<feature type="transmembrane region" description="Helical" evidence="6">
    <location>
        <begin position="1314"/>
        <end position="1336"/>
    </location>
</feature>
<feature type="compositionally biased region" description="Low complexity" evidence="5">
    <location>
        <begin position="766"/>
        <end position="778"/>
    </location>
</feature>
<feature type="region of interest" description="Disordered" evidence="5">
    <location>
        <begin position="749"/>
        <end position="979"/>
    </location>
</feature>
<evidence type="ECO:0000256" key="3">
    <source>
        <dbReference type="ARBA" id="ARBA00022989"/>
    </source>
</evidence>
<comment type="subcellular location">
    <subcellularLocation>
        <location evidence="1">Membrane</location>
    </subcellularLocation>
</comment>
<dbReference type="EMBL" id="LJSK01000032">
    <property type="protein sequence ID" value="KPI89071.1"/>
    <property type="molecule type" value="Genomic_DNA"/>
</dbReference>
<dbReference type="OMA" id="WIPRACG"/>
<dbReference type="SUPFAM" id="SSF56784">
    <property type="entry name" value="HAD-like"/>
    <property type="match status" value="1"/>
</dbReference>
<name>A0A0N1IM66_LEPSE</name>
<feature type="region of interest" description="Disordered" evidence="5">
    <location>
        <begin position="482"/>
        <end position="524"/>
    </location>
</feature>
<evidence type="ECO:0000256" key="6">
    <source>
        <dbReference type="SAM" id="Phobius"/>
    </source>
</evidence>
<evidence type="ECO:0008006" key="9">
    <source>
        <dbReference type="Google" id="ProtNLM"/>
    </source>
</evidence>
<dbReference type="InterPro" id="IPR039720">
    <property type="entry name" value="TMEM94"/>
</dbReference>
<proteinExistence type="predicted"/>